<name>A0ABD3VEX9_SINWO</name>
<dbReference type="AlphaFoldDB" id="A0ABD3VEX9"/>
<sequence>MAGALYVSTQIITSLTVTTVNIDAANNEYTYTKSSDQVLLTEANKSCALGHVLYASHSLASIIIGNQMLLSEPGVLLLSGAITKDDISTGKRNDNKLGLACSL</sequence>
<dbReference type="Proteomes" id="UP001634394">
    <property type="component" value="Unassembled WGS sequence"/>
</dbReference>
<dbReference type="EMBL" id="JBJQND010000012">
    <property type="protein sequence ID" value="KAL3859123.1"/>
    <property type="molecule type" value="Genomic_DNA"/>
</dbReference>
<protein>
    <submittedName>
        <fullName evidence="1">Uncharacterized protein</fullName>
    </submittedName>
</protein>
<comment type="caution">
    <text evidence="1">The sequence shown here is derived from an EMBL/GenBank/DDBJ whole genome shotgun (WGS) entry which is preliminary data.</text>
</comment>
<keyword evidence="2" id="KW-1185">Reference proteome</keyword>
<gene>
    <name evidence="1" type="ORF">ACJMK2_009355</name>
</gene>
<reference evidence="1 2" key="1">
    <citation type="submission" date="2024-11" db="EMBL/GenBank/DDBJ databases">
        <title>Chromosome-level genome assembly of the freshwater bivalve Anodonta woodiana.</title>
        <authorList>
            <person name="Chen X."/>
        </authorList>
    </citation>
    <scope>NUCLEOTIDE SEQUENCE [LARGE SCALE GENOMIC DNA]</scope>
    <source>
        <strain evidence="1">MN2024</strain>
        <tissue evidence="1">Gills</tissue>
    </source>
</reference>
<evidence type="ECO:0000313" key="2">
    <source>
        <dbReference type="Proteomes" id="UP001634394"/>
    </source>
</evidence>
<proteinExistence type="predicted"/>
<evidence type="ECO:0000313" key="1">
    <source>
        <dbReference type="EMBL" id="KAL3859123.1"/>
    </source>
</evidence>
<organism evidence="1 2">
    <name type="scientific">Sinanodonta woodiana</name>
    <name type="common">Chinese pond mussel</name>
    <name type="synonym">Anodonta woodiana</name>
    <dbReference type="NCBI Taxonomy" id="1069815"/>
    <lineage>
        <taxon>Eukaryota</taxon>
        <taxon>Metazoa</taxon>
        <taxon>Spiralia</taxon>
        <taxon>Lophotrochozoa</taxon>
        <taxon>Mollusca</taxon>
        <taxon>Bivalvia</taxon>
        <taxon>Autobranchia</taxon>
        <taxon>Heteroconchia</taxon>
        <taxon>Palaeoheterodonta</taxon>
        <taxon>Unionida</taxon>
        <taxon>Unionoidea</taxon>
        <taxon>Unionidae</taxon>
        <taxon>Unioninae</taxon>
        <taxon>Sinanodonta</taxon>
    </lineage>
</organism>
<accession>A0ABD3VEX9</accession>